<organism evidence="1 2">
    <name type="scientific">Acaulospora colombiana</name>
    <dbReference type="NCBI Taxonomy" id="27376"/>
    <lineage>
        <taxon>Eukaryota</taxon>
        <taxon>Fungi</taxon>
        <taxon>Fungi incertae sedis</taxon>
        <taxon>Mucoromycota</taxon>
        <taxon>Glomeromycotina</taxon>
        <taxon>Glomeromycetes</taxon>
        <taxon>Diversisporales</taxon>
        <taxon>Acaulosporaceae</taxon>
        <taxon>Acaulospora</taxon>
    </lineage>
</organism>
<dbReference type="EMBL" id="CAJVPT010009775">
    <property type="protein sequence ID" value="CAG8564441.1"/>
    <property type="molecule type" value="Genomic_DNA"/>
</dbReference>
<name>A0ACA9M205_9GLOM</name>
<feature type="non-terminal residue" evidence="1">
    <location>
        <position position="1"/>
    </location>
</feature>
<evidence type="ECO:0000313" key="1">
    <source>
        <dbReference type="EMBL" id="CAG8564441.1"/>
    </source>
</evidence>
<comment type="caution">
    <text evidence="1">The sequence shown here is derived from an EMBL/GenBank/DDBJ whole genome shotgun (WGS) entry which is preliminary data.</text>
</comment>
<gene>
    <name evidence="1" type="ORF">ACOLOM_LOCUS5359</name>
</gene>
<protein>
    <submittedName>
        <fullName evidence="1">5895_t:CDS:1</fullName>
    </submittedName>
</protein>
<dbReference type="Proteomes" id="UP000789525">
    <property type="component" value="Unassembled WGS sequence"/>
</dbReference>
<reference evidence="1" key="1">
    <citation type="submission" date="2021-06" db="EMBL/GenBank/DDBJ databases">
        <authorList>
            <person name="Kallberg Y."/>
            <person name="Tangrot J."/>
            <person name="Rosling A."/>
        </authorList>
    </citation>
    <scope>NUCLEOTIDE SEQUENCE</scope>
    <source>
        <strain evidence="1">CL356</strain>
    </source>
</reference>
<proteinExistence type="predicted"/>
<sequence length="146" mass="15867">SKASYSNPFVKREDYDKCVLAHAEFDNELVGLVTFVEKANETFIYGLFSRGLGCGPQFLITDNCGNVIQNVTDIFNVTLDGEGGTKPFFREVSCSVLDLGEILCTTCDQNKRELTTLGKNNTSKGVNLSVSSANSPKSTVPITPDK</sequence>
<evidence type="ECO:0000313" key="2">
    <source>
        <dbReference type="Proteomes" id="UP000789525"/>
    </source>
</evidence>
<accession>A0ACA9M205</accession>
<keyword evidence="2" id="KW-1185">Reference proteome</keyword>